<dbReference type="SMART" id="SM00450">
    <property type="entry name" value="RHOD"/>
    <property type="match status" value="1"/>
</dbReference>
<organism evidence="2 3">
    <name type="scientific">Chlamydomonas eustigma</name>
    <dbReference type="NCBI Taxonomy" id="1157962"/>
    <lineage>
        <taxon>Eukaryota</taxon>
        <taxon>Viridiplantae</taxon>
        <taxon>Chlorophyta</taxon>
        <taxon>core chlorophytes</taxon>
        <taxon>Chlorophyceae</taxon>
        <taxon>CS clade</taxon>
        <taxon>Chlamydomonadales</taxon>
        <taxon>Chlamydomonadaceae</taxon>
        <taxon>Chlamydomonas</taxon>
    </lineage>
</organism>
<reference evidence="2 3" key="1">
    <citation type="submission" date="2017-08" db="EMBL/GenBank/DDBJ databases">
        <title>Acidophilic green algal genome provides insights into adaptation to an acidic environment.</title>
        <authorList>
            <person name="Hirooka S."/>
            <person name="Hirose Y."/>
            <person name="Kanesaki Y."/>
            <person name="Higuchi S."/>
            <person name="Fujiwara T."/>
            <person name="Onuma R."/>
            <person name="Era A."/>
            <person name="Ohbayashi R."/>
            <person name="Uzuka A."/>
            <person name="Nozaki H."/>
            <person name="Yoshikawa H."/>
            <person name="Miyagishima S.Y."/>
        </authorList>
    </citation>
    <scope>NUCLEOTIDE SEQUENCE [LARGE SCALE GENOMIC DNA]</scope>
    <source>
        <strain evidence="2 3">NIES-2499</strain>
    </source>
</reference>
<keyword evidence="3" id="KW-1185">Reference proteome</keyword>
<dbReference type="PROSITE" id="PS50206">
    <property type="entry name" value="RHODANESE_3"/>
    <property type="match status" value="1"/>
</dbReference>
<evidence type="ECO:0000259" key="1">
    <source>
        <dbReference type="PROSITE" id="PS50206"/>
    </source>
</evidence>
<dbReference type="Pfam" id="PF00581">
    <property type="entry name" value="Rhodanese"/>
    <property type="match status" value="1"/>
</dbReference>
<evidence type="ECO:0000313" key="2">
    <source>
        <dbReference type="EMBL" id="GAX84674.1"/>
    </source>
</evidence>
<proteinExistence type="predicted"/>
<dbReference type="Proteomes" id="UP000232323">
    <property type="component" value="Unassembled WGS sequence"/>
</dbReference>
<feature type="domain" description="Rhodanese" evidence="1">
    <location>
        <begin position="71"/>
        <end position="194"/>
    </location>
</feature>
<comment type="caution">
    <text evidence="2">The sequence shown here is derived from an EMBL/GenBank/DDBJ whole genome shotgun (WGS) entry which is preliminary data.</text>
</comment>
<dbReference type="InterPro" id="IPR001763">
    <property type="entry name" value="Rhodanese-like_dom"/>
</dbReference>
<dbReference type="InterPro" id="IPR036873">
    <property type="entry name" value="Rhodanese-like_dom_sf"/>
</dbReference>
<dbReference type="CDD" id="cd00158">
    <property type="entry name" value="RHOD"/>
    <property type="match status" value="1"/>
</dbReference>
<dbReference type="EMBL" id="BEGY01000132">
    <property type="protein sequence ID" value="GAX84674.1"/>
    <property type="molecule type" value="Genomic_DNA"/>
</dbReference>
<dbReference type="STRING" id="1157962.A0A250XNK5"/>
<dbReference type="PANTHER" id="PTHR45187:SF2">
    <property type="entry name" value="RHODANESE-LIKE DOMAIN-CONTAINING PROTEIN 11, CHLOROPLASTIC"/>
    <property type="match status" value="1"/>
</dbReference>
<protein>
    <recommendedName>
        <fullName evidence="1">Rhodanese domain-containing protein</fullName>
    </recommendedName>
</protein>
<evidence type="ECO:0000313" key="3">
    <source>
        <dbReference type="Proteomes" id="UP000232323"/>
    </source>
</evidence>
<dbReference type="Gene3D" id="3.40.250.10">
    <property type="entry name" value="Rhodanese-like domain"/>
    <property type="match status" value="1"/>
</dbReference>
<dbReference type="SUPFAM" id="SSF52821">
    <property type="entry name" value="Rhodanese/Cell cycle control phosphatase"/>
    <property type="match status" value="1"/>
</dbReference>
<sequence length="263" mass="28602">MAFALYRKNLPSCSPKFASQASQRIRNPVSRISVRASAQSVDQRAAETRWENQLREGKVINVSCKDAADLQKQGWVLLDVRPSTEASKVPVIGAVHVPLFVEDPDNSLGGLLKKWAFLGTGGFWLGGSHMMPNTQFMQQVQQAVSKDARVVVMCQKGLRSLASCEQLSNAGYKNIAWINGGLDTCRKGDLPTQGDVDIRYAGIGGLSEVLGWTEVQEAENKQQLGGSTGVLKVVALILLADALLFVYENYQAYMAGSNKLLGQ</sequence>
<gene>
    <name evidence="2" type="ORF">CEUSTIGMA_g12095.t1</name>
</gene>
<dbReference type="PANTHER" id="PTHR45187">
    <property type="entry name" value="RHODANESE-LIKE DOMAIN-CONTAINING PROTEIN 11, CHLOROPLASTIC"/>
    <property type="match status" value="1"/>
</dbReference>
<dbReference type="AlphaFoldDB" id="A0A250XNK5"/>
<accession>A0A250XNK5</accession>
<dbReference type="OrthoDB" id="566238at2759"/>
<name>A0A250XNK5_9CHLO</name>
<dbReference type="InterPro" id="IPR044664">
    <property type="entry name" value="STR11-like"/>
</dbReference>